<accession>A0ACB8Q695</accession>
<reference evidence="1" key="1">
    <citation type="submission" date="2021-02" db="EMBL/GenBank/DDBJ databases">
        <authorList>
            <consortium name="DOE Joint Genome Institute"/>
            <person name="Ahrendt S."/>
            <person name="Looney B.P."/>
            <person name="Miyauchi S."/>
            <person name="Morin E."/>
            <person name="Drula E."/>
            <person name="Courty P.E."/>
            <person name="Chicoki N."/>
            <person name="Fauchery L."/>
            <person name="Kohler A."/>
            <person name="Kuo A."/>
            <person name="Labutti K."/>
            <person name="Pangilinan J."/>
            <person name="Lipzen A."/>
            <person name="Riley R."/>
            <person name="Andreopoulos W."/>
            <person name="He G."/>
            <person name="Johnson J."/>
            <person name="Barry K.W."/>
            <person name="Grigoriev I.V."/>
            <person name="Nagy L."/>
            <person name="Hibbett D."/>
            <person name="Henrissat B."/>
            <person name="Matheny P.B."/>
            <person name="Labbe J."/>
            <person name="Martin F."/>
        </authorList>
    </citation>
    <scope>NUCLEOTIDE SEQUENCE</scope>
    <source>
        <strain evidence="1">EC-137</strain>
    </source>
</reference>
<gene>
    <name evidence="1" type="ORF">K488DRAFT_31973</name>
</gene>
<keyword evidence="2" id="KW-1185">Reference proteome</keyword>
<name>A0ACB8Q695_9AGAM</name>
<dbReference type="EMBL" id="MU273941">
    <property type="protein sequence ID" value="KAI0027289.1"/>
    <property type="molecule type" value="Genomic_DNA"/>
</dbReference>
<reference evidence="1" key="2">
    <citation type="journal article" date="2022" name="New Phytol.">
        <title>Evolutionary transition to the ectomycorrhizal habit in the genomes of a hyperdiverse lineage of mushroom-forming fungi.</title>
        <authorList>
            <person name="Looney B."/>
            <person name="Miyauchi S."/>
            <person name="Morin E."/>
            <person name="Drula E."/>
            <person name="Courty P.E."/>
            <person name="Kohler A."/>
            <person name="Kuo A."/>
            <person name="LaButti K."/>
            <person name="Pangilinan J."/>
            <person name="Lipzen A."/>
            <person name="Riley R."/>
            <person name="Andreopoulos W."/>
            <person name="He G."/>
            <person name="Johnson J."/>
            <person name="Nolan M."/>
            <person name="Tritt A."/>
            <person name="Barry K.W."/>
            <person name="Grigoriev I.V."/>
            <person name="Nagy L.G."/>
            <person name="Hibbett D."/>
            <person name="Henrissat B."/>
            <person name="Matheny P.B."/>
            <person name="Labbe J."/>
            <person name="Martin F.M."/>
        </authorList>
    </citation>
    <scope>NUCLEOTIDE SEQUENCE</scope>
    <source>
        <strain evidence="1">EC-137</strain>
    </source>
</reference>
<protein>
    <submittedName>
        <fullName evidence="1">Cytochrome c oxidase, subunit VIb</fullName>
    </submittedName>
</protein>
<feature type="non-terminal residue" evidence="1">
    <location>
        <position position="1"/>
    </location>
</feature>
<evidence type="ECO:0000313" key="2">
    <source>
        <dbReference type="Proteomes" id="UP000814128"/>
    </source>
</evidence>
<comment type="caution">
    <text evidence="1">The sequence shown here is derived from an EMBL/GenBank/DDBJ whole genome shotgun (WGS) entry which is preliminary data.</text>
</comment>
<proteinExistence type="predicted"/>
<feature type="non-terminal residue" evidence="1">
    <location>
        <position position="83"/>
    </location>
</feature>
<sequence length="83" mass="9534">WPFTSTSKVPDNASRQDRAKCWESRDLYFACLDAENVTVPGKEGDKCSSAKKGYEQNCAKSWVDYFNKRRILAEQQKPLLEQA</sequence>
<dbReference type="Proteomes" id="UP000814128">
    <property type="component" value="Unassembled WGS sequence"/>
</dbReference>
<organism evidence="1 2">
    <name type="scientific">Vararia minispora EC-137</name>
    <dbReference type="NCBI Taxonomy" id="1314806"/>
    <lineage>
        <taxon>Eukaryota</taxon>
        <taxon>Fungi</taxon>
        <taxon>Dikarya</taxon>
        <taxon>Basidiomycota</taxon>
        <taxon>Agaricomycotina</taxon>
        <taxon>Agaricomycetes</taxon>
        <taxon>Russulales</taxon>
        <taxon>Lachnocladiaceae</taxon>
        <taxon>Vararia</taxon>
    </lineage>
</organism>
<evidence type="ECO:0000313" key="1">
    <source>
        <dbReference type="EMBL" id="KAI0027289.1"/>
    </source>
</evidence>